<keyword evidence="2" id="KW-1185">Reference proteome</keyword>
<feature type="region of interest" description="Disordered" evidence="1">
    <location>
        <begin position="1"/>
        <end position="68"/>
    </location>
</feature>
<feature type="compositionally biased region" description="Basic and acidic residues" evidence="1">
    <location>
        <begin position="337"/>
        <end position="347"/>
    </location>
</feature>
<name>A0ABM1N9S3_NICVS</name>
<feature type="region of interest" description="Disordered" evidence="1">
    <location>
        <begin position="165"/>
        <end position="267"/>
    </location>
</feature>
<dbReference type="GeneID" id="108567546"/>
<feature type="compositionally biased region" description="Basic residues" evidence="1">
    <location>
        <begin position="216"/>
        <end position="225"/>
    </location>
</feature>
<dbReference type="Proteomes" id="UP000695000">
    <property type="component" value="Unplaced"/>
</dbReference>
<proteinExistence type="predicted"/>
<gene>
    <name evidence="3" type="primary">LOC108567546</name>
</gene>
<feature type="region of interest" description="Disordered" evidence="1">
    <location>
        <begin position="336"/>
        <end position="355"/>
    </location>
</feature>
<protein>
    <submittedName>
        <fullName evidence="3">Uncharacterized protein LOC108567546</fullName>
    </submittedName>
</protein>
<reference evidence="3" key="1">
    <citation type="submission" date="2025-08" db="UniProtKB">
        <authorList>
            <consortium name="RefSeq"/>
        </authorList>
    </citation>
    <scope>IDENTIFICATION</scope>
    <source>
        <tissue evidence="3">Whole Larva</tissue>
    </source>
</reference>
<organism evidence="2 3">
    <name type="scientific">Nicrophorus vespilloides</name>
    <name type="common">Boreal carrion beetle</name>
    <dbReference type="NCBI Taxonomy" id="110193"/>
    <lineage>
        <taxon>Eukaryota</taxon>
        <taxon>Metazoa</taxon>
        <taxon>Ecdysozoa</taxon>
        <taxon>Arthropoda</taxon>
        <taxon>Hexapoda</taxon>
        <taxon>Insecta</taxon>
        <taxon>Pterygota</taxon>
        <taxon>Neoptera</taxon>
        <taxon>Endopterygota</taxon>
        <taxon>Coleoptera</taxon>
        <taxon>Polyphaga</taxon>
        <taxon>Staphyliniformia</taxon>
        <taxon>Silphidae</taxon>
        <taxon>Nicrophorinae</taxon>
        <taxon>Nicrophorus</taxon>
    </lineage>
</organism>
<evidence type="ECO:0000313" key="2">
    <source>
        <dbReference type="Proteomes" id="UP000695000"/>
    </source>
</evidence>
<accession>A0ABM1N9S3</accession>
<feature type="compositionally biased region" description="Basic and acidic residues" evidence="1">
    <location>
        <begin position="52"/>
        <end position="65"/>
    </location>
</feature>
<evidence type="ECO:0000256" key="1">
    <source>
        <dbReference type="SAM" id="MobiDB-lite"/>
    </source>
</evidence>
<evidence type="ECO:0000313" key="3">
    <source>
        <dbReference type="RefSeq" id="XP_017783573.1"/>
    </source>
</evidence>
<sequence>MNRNMGRQLSLRCETPTLKSRRSSLRRQLSEDEERAPPRVKLAWTTSEEEEDQKKKDEQHRKNEADASILYPDHQHLAERLRHVWQDKRTNLNIVLGAGETPKINDSLQPELMMVQQQQHQRRPHKDLKQIFQKQIRKNARTPPPPHPQERPIVVVPIIERPKTAVSTTAATRREQYQKRTSSAFGVSLKQEQIRPPLTRSSSLPTRNEPKTKFPVNKKRPKSTKRKDSISDTNKPPDVITMVSLLSPSGSDNEEETQKGDGSNVIKIKVPLASDQKVSSTHRKTVKSVSFQQTGVVHAVRSFSAGLPLRRGSLATTTLLLGNAAKKLINRNQQDNIAKRDYDDKQRQQQQQQEETQLIADPNENVIANRTLLGYGENDDFEKKVVVVEEDSPKEKECWDTYCKMNAKGVSVSFDTILRGMLTPTEYRLRRKQVAHSSQDF</sequence>
<dbReference type="RefSeq" id="XP_017783573.1">
    <property type="nucleotide sequence ID" value="XM_017928084.1"/>
</dbReference>